<accession>A0A7Y9EFG8</accession>
<dbReference type="Proteomes" id="UP000529783">
    <property type="component" value="Unassembled WGS sequence"/>
</dbReference>
<evidence type="ECO:0000313" key="1">
    <source>
        <dbReference type="EMBL" id="NYD46662.1"/>
    </source>
</evidence>
<gene>
    <name evidence="1" type="ORF">BJY14_002645</name>
</gene>
<evidence type="ECO:0000313" key="2">
    <source>
        <dbReference type="Proteomes" id="UP000529783"/>
    </source>
</evidence>
<dbReference type="EMBL" id="JACCBA010000001">
    <property type="protein sequence ID" value="NYD46662.1"/>
    <property type="molecule type" value="Genomic_DNA"/>
</dbReference>
<dbReference type="AlphaFoldDB" id="A0A7Y9EFG8"/>
<organism evidence="1 2">
    <name type="scientific">Actinomadura luteofluorescens</name>
    <dbReference type="NCBI Taxonomy" id="46163"/>
    <lineage>
        <taxon>Bacteria</taxon>
        <taxon>Bacillati</taxon>
        <taxon>Actinomycetota</taxon>
        <taxon>Actinomycetes</taxon>
        <taxon>Streptosporangiales</taxon>
        <taxon>Thermomonosporaceae</taxon>
        <taxon>Actinomadura</taxon>
    </lineage>
</organism>
<name>A0A7Y9EFG8_9ACTN</name>
<reference evidence="1 2" key="1">
    <citation type="submission" date="2020-07" db="EMBL/GenBank/DDBJ databases">
        <title>Sequencing the genomes of 1000 actinobacteria strains.</title>
        <authorList>
            <person name="Klenk H.-P."/>
        </authorList>
    </citation>
    <scope>NUCLEOTIDE SEQUENCE [LARGE SCALE GENOMIC DNA]</scope>
    <source>
        <strain evidence="1 2">DSM 40398</strain>
    </source>
</reference>
<protein>
    <submittedName>
        <fullName evidence="1">Uncharacterized protein</fullName>
    </submittedName>
</protein>
<comment type="caution">
    <text evidence="1">The sequence shown here is derived from an EMBL/GenBank/DDBJ whole genome shotgun (WGS) entry which is preliminary data.</text>
</comment>
<keyword evidence="2" id="KW-1185">Reference proteome</keyword>
<proteinExistence type="predicted"/>
<sequence>MSSPDNKVEVTGGVIQPETADTYDLVVDDDLQVQMKPAKKK</sequence>
<dbReference type="RefSeq" id="WP_281382081.1">
    <property type="nucleotide sequence ID" value="NZ_JACCBA010000001.1"/>
</dbReference>